<dbReference type="PROSITE" id="PS50041">
    <property type="entry name" value="C_TYPE_LECTIN_2"/>
    <property type="match status" value="1"/>
</dbReference>
<dbReference type="SUPFAM" id="SSF56436">
    <property type="entry name" value="C-type lectin-like"/>
    <property type="match status" value="1"/>
</dbReference>
<name>A0A9W2ZD99_BIOGL</name>
<evidence type="ECO:0000256" key="1">
    <source>
        <dbReference type="SAM" id="SignalP"/>
    </source>
</evidence>
<dbReference type="GeneID" id="129923908"/>
<dbReference type="CDD" id="cd00037">
    <property type="entry name" value="CLECT"/>
    <property type="match status" value="1"/>
</dbReference>
<feature type="signal peptide" evidence="1">
    <location>
        <begin position="1"/>
        <end position="19"/>
    </location>
</feature>
<keyword evidence="1" id="KW-0732">Signal</keyword>
<dbReference type="InterPro" id="IPR001304">
    <property type="entry name" value="C-type_lectin-like"/>
</dbReference>
<protein>
    <submittedName>
        <fullName evidence="4">Uncharacterized protein LOC129923908</fullName>
    </submittedName>
</protein>
<evidence type="ECO:0000313" key="4">
    <source>
        <dbReference type="RefSeq" id="XP_055872933.1"/>
    </source>
</evidence>
<accession>A0A9W2ZD99</accession>
<feature type="domain" description="C-type lectin" evidence="2">
    <location>
        <begin position="44"/>
        <end position="162"/>
    </location>
</feature>
<dbReference type="AlphaFoldDB" id="A0A9W2ZD99"/>
<organism evidence="3 4">
    <name type="scientific">Biomphalaria glabrata</name>
    <name type="common">Bloodfluke planorb</name>
    <name type="synonym">Freshwater snail</name>
    <dbReference type="NCBI Taxonomy" id="6526"/>
    <lineage>
        <taxon>Eukaryota</taxon>
        <taxon>Metazoa</taxon>
        <taxon>Spiralia</taxon>
        <taxon>Lophotrochozoa</taxon>
        <taxon>Mollusca</taxon>
        <taxon>Gastropoda</taxon>
        <taxon>Heterobranchia</taxon>
        <taxon>Euthyneura</taxon>
        <taxon>Panpulmonata</taxon>
        <taxon>Hygrophila</taxon>
        <taxon>Lymnaeoidea</taxon>
        <taxon>Planorbidae</taxon>
        <taxon>Biomphalaria</taxon>
    </lineage>
</organism>
<feature type="chain" id="PRO_5040783958" evidence="1">
    <location>
        <begin position="20"/>
        <end position="165"/>
    </location>
</feature>
<dbReference type="Pfam" id="PF00059">
    <property type="entry name" value="Lectin_C"/>
    <property type="match status" value="1"/>
</dbReference>
<sequence length="165" mass="19020">MHLARPLLSFLVLTFLVWGAEPTISPLDVNCRKHPGFRIQQYGKAKKCLNWRGSGFNFETAKKECEGLGAFLATFKNVDERRIFFRYLYYGYYWIGLDDLQQEGVYIWHDDGKPILNMSVFDDFNGPREICEGEEFNCGMFVAMPQSIIMTKCAFSAAAICEVRK</sequence>
<dbReference type="InterPro" id="IPR016186">
    <property type="entry name" value="C-type_lectin-like/link_sf"/>
</dbReference>
<evidence type="ECO:0000259" key="2">
    <source>
        <dbReference type="PROSITE" id="PS50041"/>
    </source>
</evidence>
<dbReference type="Proteomes" id="UP001165740">
    <property type="component" value="Chromosome 18"/>
</dbReference>
<keyword evidence="3" id="KW-1185">Reference proteome</keyword>
<reference evidence="4" key="1">
    <citation type="submission" date="2025-08" db="UniProtKB">
        <authorList>
            <consortium name="RefSeq"/>
        </authorList>
    </citation>
    <scope>IDENTIFICATION</scope>
</reference>
<proteinExistence type="predicted"/>
<dbReference type="Gene3D" id="3.10.100.10">
    <property type="entry name" value="Mannose-Binding Protein A, subunit A"/>
    <property type="match status" value="1"/>
</dbReference>
<dbReference type="InterPro" id="IPR016187">
    <property type="entry name" value="CTDL_fold"/>
</dbReference>
<dbReference type="RefSeq" id="XP_055872933.1">
    <property type="nucleotide sequence ID" value="XM_056016958.1"/>
</dbReference>
<evidence type="ECO:0000313" key="3">
    <source>
        <dbReference type="Proteomes" id="UP001165740"/>
    </source>
</evidence>
<dbReference type="OrthoDB" id="7357196at2759"/>
<gene>
    <name evidence="4" type="primary">LOC129923908</name>
</gene>